<organism evidence="1 2">
    <name type="scientific">Trachipleistophora hominis</name>
    <name type="common">Microsporidian parasite</name>
    <dbReference type="NCBI Taxonomy" id="72359"/>
    <lineage>
        <taxon>Eukaryota</taxon>
        <taxon>Fungi</taxon>
        <taxon>Fungi incertae sedis</taxon>
        <taxon>Microsporidia</taxon>
        <taxon>Pleistophoridae</taxon>
        <taxon>Trachipleistophora</taxon>
    </lineage>
</organism>
<dbReference type="InParanoid" id="L7JZN6"/>
<name>L7JZN6_TRAHO</name>
<keyword evidence="2" id="KW-1185">Reference proteome</keyword>
<reference evidence="1 2" key="1">
    <citation type="journal article" date="2012" name="PLoS Pathog.">
        <title>The genome of the obligate intracellular parasite Trachipleistophora hominis: new insights into microsporidian genome dynamics and reductive evolution.</title>
        <authorList>
            <person name="Heinz E."/>
            <person name="Williams T.A."/>
            <person name="Nakjang S."/>
            <person name="Noel C.J."/>
            <person name="Swan D.C."/>
            <person name="Goldberg A.V."/>
            <person name="Harris S.R."/>
            <person name="Weinmaier T."/>
            <person name="Markert S."/>
            <person name="Becher D."/>
            <person name="Bernhardt J."/>
            <person name="Dagan T."/>
            <person name="Hacker C."/>
            <person name="Lucocq J.M."/>
            <person name="Schweder T."/>
            <person name="Rattei T."/>
            <person name="Hall N."/>
            <person name="Hirt R.P."/>
            <person name="Embley T.M."/>
        </authorList>
    </citation>
    <scope>NUCLEOTIDE SEQUENCE [LARGE SCALE GENOMIC DNA]</scope>
</reference>
<protein>
    <submittedName>
        <fullName evidence="1">Uncharacterized protein</fullName>
    </submittedName>
</protein>
<dbReference type="Proteomes" id="UP000011185">
    <property type="component" value="Unassembled WGS sequence"/>
</dbReference>
<accession>L7JZN6</accession>
<dbReference type="EMBL" id="JH993862">
    <property type="protein sequence ID" value="ELQ76187.1"/>
    <property type="molecule type" value="Genomic_DNA"/>
</dbReference>
<gene>
    <name evidence="1" type="ORF">THOM_0836</name>
</gene>
<sequence length="58" mass="6346">MQIWYECTSVPLVQLYGIVHVYSHVGLLGNGLNGNGVIVEKGVNKNGWFVLPSNDGCR</sequence>
<dbReference type="VEuPathDB" id="MicrosporidiaDB:THOM_0836"/>
<evidence type="ECO:0000313" key="1">
    <source>
        <dbReference type="EMBL" id="ELQ76187.1"/>
    </source>
</evidence>
<evidence type="ECO:0000313" key="2">
    <source>
        <dbReference type="Proteomes" id="UP000011185"/>
    </source>
</evidence>
<dbReference type="AlphaFoldDB" id="L7JZN6"/>
<proteinExistence type="predicted"/>
<dbReference type="HOGENOM" id="CLU_2980753_0_0_1"/>